<dbReference type="EMBL" id="ML735225">
    <property type="protein sequence ID" value="KAE8394072.1"/>
    <property type="molecule type" value="Genomic_DNA"/>
</dbReference>
<evidence type="ECO:0000313" key="1">
    <source>
        <dbReference type="EMBL" id="KAE8394072.1"/>
    </source>
</evidence>
<dbReference type="AlphaFoldDB" id="A0A5N7CIN4"/>
<protein>
    <submittedName>
        <fullName evidence="1">Uncharacterized protein</fullName>
    </submittedName>
</protein>
<accession>A0A5N7CIN4</accession>
<name>A0A5N7CIN4_PETAA</name>
<proteinExistence type="predicted"/>
<dbReference type="Proteomes" id="UP000326877">
    <property type="component" value="Unassembled WGS sequence"/>
</dbReference>
<organism evidence="1">
    <name type="scientific">Petromyces alliaceus</name>
    <name type="common">Aspergillus alliaceus</name>
    <dbReference type="NCBI Taxonomy" id="209559"/>
    <lineage>
        <taxon>Eukaryota</taxon>
        <taxon>Fungi</taxon>
        <taxon>Dikarya</taxon>
        <taxon>Ascomycota</taxon>
        <taxon>Pezizomycotina</taxon>
        <taxon>Eurotiomycetes</taxon>
        <taxon>Eurotiomycetidae</taxon>
        <taxon>Eurotiales</taxon>
        <taxon>Aspergillaceae</taxon>
        <taxon>Aspergillus</taxon>
        <taxon>Aspergillus subgen. Circumdati</taxon>
    </lineage>
</organism>
<sequence length="59" mass="6578">MILKALLDRSDLARFDILGHHSICVAFRPMAFQAADIGLFSDNRLRNEAREGKCEGISS</sequence>
<reference evidence="1" key="1">
    <citation type="submission" date="2019-04" db="EMBL/GenBank/DDBJ databases">
        <title>Friends and foes A comparative genomics studyof 23 Aspergillus species from section Flavi.</title>
        <authorList>
            <consortium name="DOE Joint Genome Institute"/>
            <person name="Kjaerbolling I."/>
            <person name="Vesth T."/>
            <person name="Frisvad J.C."/>
            <person name="Nybo J.L."/>
            <person name="Theobald S."/>
            <person name="Kildgaard S."/>
            <person name="Isbrandt T."/>
            <person name="Kuo A."/>
            <person name="Sato A."/>
            <person name="Lyhne E.K."/>
            <person name="Kogle M.E."/>
            <person name="Wiebenga A."/>
            <person name="Kun R.S."/>
            <person name="Lubbers R.J."/>
            <person name="Makela M.R."/>
            <person name="Barry K."/>
            <person name="Chovatia M."/>
            <person name="Clum A."/>
            <person name="Daum C."/>
            <person name="Haridas S."/>
            <person name="He G."/>
            <person name="LaButti K."/>
            <person name="Lipzen A."/>
            <person name="Mondo S."/>
            <person name="Riley R."/>
            <person name="Salamov A."/>
            <person name="Simmons B.A."/>
            <person name="Magnuson J.K."/>
            <person name="Henrissat B."/>
            <person name="Mortensen U.H."/>
            <person name="Larsen T.O."/>
            <person name="Devries R.P."/>
            <person name="Grigoriev I.V."/>
            <person name="Machida M."/>
            <person name="Baker S.E."/>
            <person name="Andersen M.R."/>
        </authorList>
    </citation>
    <scope>NUCLEOTIDE SEQUENCE [LARGE SCALE GENOMIC DNA]</scope>
    <source>
        <strain evidence="1">IBT 14317</strain>
    </source>
</reference>
<gene>
    <name evidence="1" type="ORF">BDV23DRAFT_147858</name>
</gene>